<reference evidence="1" key="2">
    <citation type="submission" date="2025-08" db="UniProtKB">
        <authorList>
            <consortium name="Ensembl"/>
        </authorList>
    </citation>
    <scope>IDENTIFICATION</scope>
</reference>
<dbReference type="GO" id="GO:0007030">
    <property type="term" value="P:Golgi organization"/>
    <property type="evidence" value="ECO:0007669"/>
    <property type="project" value="TreeGrafter"/>
</dbReference>
<sequence length="107" mass="11920">MLTEEMKNVLIIKGYTEDEVETEIENALEKIKPQGVINASFIDNEHTELQNSVTEVEIPNVDRNATSTHGLVINGHSLVHALNQDMKLKFLELASQCTAVICCRVTP</sequence>
<dbReference type="InterPro" id="IPR023214">
    <property type="entry name" value="HAD_sf"/>
</dbReference>
<name>H2YBJ9_CIOSA</name>
<dbReference type="GO" id="GO:0140326">
    <property type="term" value="F:ATPase-coupled intramembrane lipid transporter activity"/>
    <property type="evidence" value="ECO:0007669"/>
    <property type="project" value="TreeGrafter"/>
</dbReference>
<dbReference type="Ensembl" id="ENSCSAVT00000002739.1">
    <property type="protein sequence ID" value="ENSCSAVP00000002697.1"/>
    <property type="gene ID" value="ENSCSAVG00000001592.1"/>
</dbReference>
<reference evidence="2" key="1">
    <citation type="submission" date="2003-08" db="EMBL/GenBank/DDBJ databases">
        <authorList>
            <person name="Birren B."/>
            <person name="Nusbaum C."/>
            <person name="Abebe A."/>
            <person name="Abouelleil A."/>
            <person name="Adekoya E."/>
            <person name="Ait-zahra M."/>
            <person name="Allen N."/>
            <person name="Allen T."/>
            <person name="An P."/>
            <person name="Anderson M."/>
            <person name="Anderson S."/>
            <person name="Arachchi H."/>
            <person name="Armbruster J."/>
            <person name="Bachantsang P."/>
            <person name="Baldwin J."/>
            <person name="Barry A."/>
            <person name="Bayul T."/>
            <person name="Blitshsteyn B."/>
            <person name="Bloom T."/>
            <person name="Blye J."/>
            <person name="Boguslavskiy L."/>
            <person name="Borowsky M."/>
            <person name="Boukhgalter B."/>
            <person name="Brunache A."/>
            <person name="Butler J."/>
            <person name="Calixte N."/>
            <person name="Calvo S."/>
            <person name="Camarata J."/>
            <person name="Campo K."/>
            <person name="Chang J."/>
            <person name="Cheshatsang Y."/>
            <person name="Citroen M."/>
            <person name="Collymore A."/>
            <person name="Considine T."/>
            <person name="Cook A."/>
            <person name="Cooke P."/>
            <person name="Corum B."/>
            <person name="Cuomo C."/>
            <person name="David R."/>
            <person name="Dawoe T."/>
            <person name="Degray S."/>
            <person name="Dodge S."/>
            <person name="Dooley K."/>
            <person name="Dorje P."/>
            <person name="Dorjee K."/>
            <person name="Dorris L."/>
            <person name="Duffey N."/>
            <person name="Dupes A."/>
            <person name="Elkins T."/>
            <person name="Engels R."/>
            <person name="Erickson J."/>
            <person name="Farina A."/>
            <person name="Faro S."/>
            <person name="Ferreira P."/>
            <person name="Fischer H."/>
            <person name="Fitzgerald M."/>
            <person name="Foley K."/>
            <person name="Gage D."/>
            <person name="Galagan J."/>
            <person name="Gearin G."/>
            <person name="Gnerre S."/>
            <person name="Gnirke A."/>
            <person name="Goyette A."/>
            <person name="Graham J."/>
            <person name="Grandbois E."/>
            <person name="Gyaltsen K."/>
            <person name="Hafez N."/>
            <person name="Hagopian D."/>
            <person name="Hagos B."/>
            <person name="Hall J."/>
            <person name="Hatcher B."/>
            <person name="Heller A."/>
            <person name="Higgins H."/>
            <person name="Honan T."/>
            <person name="Horn A."/>
            <person name="Houde N."/>
            <person name="Hughes L."/>
            <person name="Hulme W."/>
            <person name="Husby E."/>
            <person name="Iliev I."/>
            <person name="Jaffe D."/>
            <person name="Jones C."/>
            <person name="Kamal M."/>
            <person name="Kamat A."/>
            <person name="Kamvysselis M."/>
            <person name="Karlsson E."/>
            <person name="Kells C."/>
            <person name="Kieu A."/>
            <person name="Kisner P."/>
            <person name="Kodira C."/>
            <person name="Kulbokas E."/>
            <person name="Labutti K."/>
            <person name="Lama D."/>
            <person name="Landers T."/>
            <person name="Leger J."/>
            <person name="Levine S."/>
            <person name="Lewis D."/>
            <person name="Lewis T."/>
            <person name="Lindblad-toh K."/>
            <person name="Liu X."/>
            <person name="Lokyitsang T."/>
            <person name="Lokyitsang Y."/>
            <person name="Lucien O."/>
            <person name="Lui A."/>
            <person name="Ma L.J."/>
            <person name="Mabbitt R."/>
            <person name="Macdonald J."/>
            <person name="Maclean C."/>
            <person name="Major J."/>
            <person name="Manning J."/>
            <person name="Marabella R."/>
            <person name="Maru K."/>
            <person name="Matthews C."/>
            <person name="Mauceli E."/>
            <person name="Mccarthy M."/>
            <person name="Mcdonough S."/>
            <person name="Mcghee T."/>
            <person name="Meldrim J."/>
            <person name="Meneus L."/>
            <person name="Mesirov J."/>
            <person name="Mihalev A."/>
            <person name="Mihova T."/>
            <person name="Mikkelsen T."/>
            <person name="Mlenga V."/>
            <person name="Moru K."/>
            <person name="Mozes J."/>
            <person name="Mulrain L."/>
            <person name="Munson G."/>
            <person name="Naylor J."/>
            <person name="Newes C."/>
            <person name="Nguyen C."/>
            <person name="Nguyen N."/>
            <person name="Nguyen T."/>
            <person name="Nicol R."/>
            <person name="Nielsen C."/>
            <person name="Nizzari M."/>
            <person name="Norbu C."/>
            <person name="Norbu N."/>
            <person name="O'donnell P."/>
            <person name="Okoawo O."/>
            <person name="O'leary S."/>
            <person name="Omotosho B."/>
            <person name="O'neill K."/>
            <person name="Osman S."/>
            <person name="Parker S."/>
            <person name="Perrin D."/>
            <person name="Phunkhang P."/>
            <person name="Piqani B."/>
            <person name="Purcell S."/>
            <person name="Rachupka T."/>
            <person name="Ramasamy U."/>
            <person name="Rameau R."/>
            <person name="Ray V."/>
            <person name="Raymond C."/>
            <person name="Retta R."/>
            <person name="Richardson S."/>
            <person name="Rise C."/>
            <person name="Rodriguez J."/>
            <person name="Rogers J."/>
            <person name="Rogov P."/>
            <person name="Rutman M."/>
            <person name="Schupbach R."/>
            <person name="Seaman C."/>
            <person name="Settipalli S."/>
            <person name="Sharpe T."/>
            <person name="Sheridan J."/>
            <person name="Sherpa N."/>
            <person name="Shi J."/>
            <person name="Smirnov S."/>
            <person name="Smith C."/>
            <person name="Sougnez C."/>
            <person name="Spencer B."/>
            <person name="Stalker J."/>
            <person name="Stange-thomann N."/>
            <person name="Stavropoulos S."/>
            <person name="Stetson K."/>
            <person name="Stone C."/>
            <person name="Stone S."/>
            <person name="Stubbs M."/>
            <person name="Talamas J."/>
            <person name="Tchuinga P."/>
            <person name="Tenzing P."/>
            <person name="Tesfaye S."/>
            <person name="Theodore J."/>
            <person name="Thoulutsang Y."/>
            <person name="Topham K."/>
            <person name="Towey S."/>
            <person name="Tsamla T."/>
            <person name="Tsomo N."/>
            <person name="Vallee D."/>
            <person name="Vassiliev H."/>
            <person name="Venkataraman V."/>
            <person name="Vinson J."/>
            <person name="Vo A."/>
            <person name="Wade C."/>
            <person name="Wang S."/>
            <person name="Wangchuk T."/>
            <person name="Wangdi T."/>
            <person name="Whittaker C."/>
            <person name="Wilkinson J."/>
            <person name="Wu Y."/>
            <person name="Wyman D."/>
            <person name="Yadav S."/>
            <person name="Yang S."/>
            <person name="Yang X."/>
            <person name="Yeager S."/>
            <person name="Yee E."/>
            <person name="Young G."/>
            <person name="Zainoun J."/>
            <person name="Zembeck L."/>
            <person name="Zimmer A."/>
            <person name="Zody M."/>
            <person name="Lander E."/>
        </authorList>
    </citation>
    <scope>NUCLEOTIDE SEQUENCE [LARGE SCALE GENOMIC DNA]</scope>
</reference>
<dbReference type="GO" id="GO:0045332">
    <property type="term" value="P:phospholipid translocation"/>
    <property type="evidence" value="ECO:0007669"/>
    <property type="project" value="TreeGrafter"/>
</dbReference>
<dbReference type="GeneTree" id="ENSGT00940000167226"/>
<reference evidence="1" key="3">
    <citation type="submission" date="2025-09" db="UniProtKB">
        <authorList>
            <consortium name="Ensembl"/>
        </authorList>
    </citation>
    <scope>IDENTIFICATION</scope>
</reference>
<dbReference type="GO" id="GO:0005802">
    <property type="term" value="C:trans-Golgi network"/>
    <property type="evidence" value="ECO:0007669"/>
    <property type="project" value="TreeGrafter"/>
</dbReference>
<keyword evidence="2" id="KW-1185">Reference proteome</keyword>
<protein>
    <submittedName>
        <fullName evidence="1">Uncharacterized protein</fullName>
    </submittedName>
</protein>
<proteinExistence type="predicted"/>
<dbReference type="AlphaFoldDB" id="H2YBJ9"/>
<organism evidence="1 2">
    <name type="scientific">Ciona savignyi</name>
    <name type="common">Pacific transparent sea squirt</name>
    <dbReference type="NCBI Taxonomy" id="51511"/>
    <lineage>
        <taxon>Eukaryota</taxon>
        <taxon>Metazoa</taxon>
        <taxon>Chordata</taxon>
        <taxon>Tunicata</taxon>
        <taxon>Ascidiacea</taxon>
        <taxon>Phlebobranchia</taxon>
        <taxon>Cionidae</taxon>
        <taxon>Ciona</taxon>
    </lineage>
</organism>
<evidence type="ECO:0000313" key="1">
    <source>
        <dbReference type="Ensembl" id="ENSCSAVP00000002697.1"/>
    </source>
</evidence>
<dbReference type="GO" id="GO:0005886">
    <property type="term" value="C:plasma membrane"/>
    <property type="evidence" value="ECO:0007669"/>
    <property type="project" value="TreeGrafter"/>
</dbReference>
<dbReference type="HOGENOM" id="CLU_2215760_0_0_1"/>
<dbReference type="Gene3D" id="3.40.50.1000">
    <property type="entry name" value="HAD superfamily/HAD-like"/>
    <property type="match status" value="1"/>
</dbReference>
<accession>H2YBJ9</accession>
<dbReference type="PANTHER" id="PTHR24092">
    <property type="entry name" value="PROBABLE PHOSPHOLIPID-TRANSPORTING ATPASE"/>
    <property type="match status" value="1"/>
</dbReference>
<dbReference type="Proteomes" id="UP000007875">
    <property type="component" value="Unassembled WGS sequence"/>
</dbReference>
<dbReference type="PANTHER" id="PTHR24092:SF190">
    <property type="entry name" value="PHOSPHOLIPID-TRANSPORTING ATPASE"/>
    <property type="match status" value="1"/>
</dbReference>
<evidence type="ECO:0000313" key="2">
    <source>
        <dbReference type="Proteomes" id="UP000007875"/>
    </source>
</evidence>